<keyword evidence="3" id="KW-0805">Transcription regulation</keyword>
<accession>A0A1V4DFT7</accession>
<evidence type="ECO:0000313" key="9">
    <source>
        <dbReference type="Proteomes" id="UP000189970"/>
    </source>
</evidence>
<dbReference type="RefSeq" id="WP_079345861.1">
    <property type="nucleotide sequence ID" value="NZ_MVAB01000001.1"/>
</dbReference>
<feature type="domain" description="Response regulatory" evidence="7">
    <location>
        <begin position="2"/>
        <end position="116"/>
    </location>
</feature>
<evidence type="ECO:0000259" key="7">
    <source>
        <dbReference type="PROSITE" id="PS50110"/>
    </source>
</evidence>
<evidence type="ECO:0000256" key="6">
    <source>
        <dbReference type="PROSITE-ProRule" id="PRU00169"/>
    </source>
</evidence>
<dbReference type="InterPro" id="IPR036388">
    <property type="entry name" value="WH-like_DNA-bd_sf"/>
</dbReference>
<evidence type="ECO:0000313" key="8">
    <source>
        <dbReference type="EMBL" id="OPF87387.1"/>
    </source>
</evidence>
<dbReference type="GO" id="GO:0006355">
    <property type="term" value="P:regulation of DNA-templated transcription"/>
    <property type="evidence" value="ECO:0007669"/>
    <property type="project" value="InterPro"/>
</dbReference>
<evidence type="ECO:0000256" key="2">
    <source>
        <dbReference type="ARBA" id="ARBA00023012"/>
    </source>
</evidence>
<dbReference type="GO" id="GO:0000976">
    <property type="term" value="F:transcription cis-regulatory region binding"/>
    <property type="evidence" value="ECO:0007669"/>
    <property type="project" value="TreeGrafter"/>
</dbReference>
<proteinExistence type="predicted"/>
<dbReference type="PANTHER" id="PTHR48111">
    <property type="entry name" value="REGULATOR OF RPOS"/>
    <property type="match status" value="1"/>
</dbReference>
<feature type="modified residue" description="4-aspartylphosphate" evidence="6">
    <location>
        <position position="53"/>
    </location>
</feature>
<dbReference type="GO" id="GO:0005829">
    <property type="term" value="C:cytosol"/>
    <property type="evidence" value="ECO:0007669"/>
    <property type="project" value="TreeGrafter"/>
</dbReference>
<dbReference type="Proteomes" id="UP000189970">
    <property type="component" value="Unassembled WGS sequence"/>
</dbReference>
<dbReference type="GO" id="GO:0000156">
    <property type="term" value="F:phosphorelay response regulator activity"/>
    <property type="evidence" value="ECO:0007669"/>
    <property type="project" value="TreeGrafter"/>
</dbReference>
<reference evidence="8 9" key="1">
    <citation type="submission" date="2017-02" db="EMBL/GenBank/DDBJ databases">
        <title>Vagococcus cremeus sp. nov., isolated from the small intestine of a marten, Martes flavigula.</title>
        <authorList>
            <person name="Tak E.J."/>
            <person name="Bae J.-W."/>
        </authorList>
    </citation>
    <scope>NUCLEOTIDE SEQUENCE [LARGE SCALE GENOMIC DNA]</scope>
    <source>
        <strain evidence="8 9">D7T301</strain>
    </source>
</reference>
<gene>
    <name evidence="8" type="ORF">BW731_03785</name>
</gene>
<evidence type="ECO:0000256" key="4">
    <source>
        <dbReference type="ARBA" id="ARBA00023125"/>
    </source>
</evidence>
<keyword evidence="9" id="KW-1185">Reference proteome</keyword>
<dbReference type="Gene3D" id="3.40.50.2300">
    <property type="match status" value="1"/>
</dbReference>
<dbReference type="PANTHER" id="PTHR48111:SF69">
    <property type="entry name" value="RESPONSE REGULATOR RECEIVER"/>
    <property type="match status" value="1"/>
</dbReference>
<dbReference type="GO" id="GO:0032993">
    <property type="term" value="C:protein-DNA complex"/>
    <property type="evidence" value="ECO:0007669"/>
    <property type="project" value="TreeGrafter"/>
</dbReference>
<organism evidence="8 9">
    <name type="scientific">Vagococcus martis</name>
    <dbReference type="NCBI Taxonomy" id="1768210"/>
    <lineage>
        <taxon>Bacteria</taxon>
        <taxon>Bacillati</taxon>
        <taxon>Bacillota</taxon>
        <taxon>Bacilli</taxon>
        <taxon>Lactobacillales</taxon>
        <taxon>Enterococcaceae</taxon>
        <taxon>Vagococcus</taxon>
    </lineage>
</organism>
<keyword evidence="4" id="KW-0238">DNA-binding</keyword>
<dbReference type="EMBL" id="MVAB01000001">
    <property type="protein sequence ID" value="OPF87387.1"/>
    <property type="molecule type" value="Genomic_DNA"/>
</dbReference>
<keyword evidence="5" id="KW-0804">Transcription</keyword>
<dbReference type="AlphaFoldDB" id="A0A1V4DFT7"/>
<name>A0A1V4DFT7_9ENTE</name>
<dbReference type="InterPro" id="IPR001789">
    <property type="entry name" value="Sig_transdc_resp-reg_receiver"/>
</dbReference>
<dbReference type="InterPro" id="IPR016032">
    <property type="entry name" value="Sig_transdc_resp-reg_C-effctor"/>
</dbReference>
<evidence type="ECO:0000256" key="1">
    <source>
        <dbReference type="ARBA" id="ARBA00022553"/>
    </source>
</evidence>
<keyword evidence="1 6" id="KW-0597">Phosphoprotein</keyword>
<dbReference type="SUPFAM" id="SSF52172">
    <property type="entry name" value="CheY-like"/>
    <property type="match status" value="1"/>
</dbReference>
<evidence type="ECO:0000256" key="5">
    <source>
        <dbReference type="ARBA" id="ARBA00023163"/>
    </source>
</evidence>
<sequence length="355" mass="42227">MRTMIVDDEIPALKLLEKHVNAQEGLTLIYTTTIGEEVVEKVKELDIELLLLDINIGNVLGIELAEEINRINPTVNIVFVTAYSEYAVTAFEVNAIDYLLKPVTKNRFAKMIKKVGSRKEEKVEQQRPLIFDIFSEGQIFKNQHTLLELRTKKALELLFILWHFSDGGLNKEQLVEYLWPDQVKESSTMMLHTTIYQIRQVFKKNKLQNPIIYKQGRYILTYPVETPLNKLKGLLKEPITLHNIMKVLDIYKERYFAMSDYLWAEEYSQHFHQIVLEYLMKAIKQNCVDQSIMTRILYKFKEDLLLEEDYVEIVYYYYQQNNQHIRAMEFLKETDEYWRNELDIPYSHFIDRLTS</sequence>
<protein>
    <recommendedName>
        <fullName evidence="7">Response regulatory domain-containing protein</fullName>
    </recommendedName>
</protein>
<dbReference type="InterPro" id="IPR011006">
    <property type="entry name" value="CheY-like_superfamily"/>
</dbReference>
<dbReference type="Pfam" id="PF00072">
    <property type="entry name" value="Response_reg"/>
    <property type="match status" value="1"/>
</dbReference>
<dbReference type="PROSITE" id="PS50110">
    <property type="entry name" value="RESPONSE_REGULATORY"/>
    <property type="match status" value="1"/>
</dbReference>
<comment type="caution">
    <text evidence="8">The sequence shown here is derived from an EMBL/GenBank/DDBJ whole genome shotgun (WGS) entry which is preliminary data.</text>
</comment>
<dbReference type="SUPFAM" id="SSF46894">
    <property type="entry name" value="C-terminal effector domain of the bipartite response regulators"/>
    <property type="match status" value="1"/>
</dbReference>
<evidence type="ECO:0000256" key="3">
    <source>
        <dbReference type="ARBA" id="ARBA00023015"/>
    </source>
</evidence>
<dbReference type="InterPro" id="IPR039420">
    <property type="entry name" value="WalR-like"/>
</dbReference>
<dbReference type="SMART" id="SM00448">
    <property type="entry name" value="REC"/>
    <property type="match status" value="1"/>
</dbReference>
<dbReference type="Gene3D" id="1.10.10.10">
    <property type="entry name" value="Winged helix-like DNA-binding domain superfamily/Winged helix DNA-binding domain"/>
    <property type="match status" value="1"/>
</dbReference>
<keyword evidence="2" id="KW-0902">Two-component regulatory system</keyword>